<comment type="caution">
    <text evidence="1">The sequence shown here is derived from an EMBL/GenBank/DDBJ whole genome shotgun (WGS) entry which is preliminary data.</text>
</comment>
<reference evidence="1" key="1">
    <citation type="submission" date="2022-01" db="EMBL/GenBank/DDBJ databases">
        <title>Genome Sequence Resource for Two Populations of Ditylenchus destructor, the Migratory Endoparasitic Phytonematode.</title>
        <authorList>
            <person name="Zhang H."/>
            <person name="Lin R."/>
            <person name="Xie B."/>
        </authorList>
    </citation>
    <scope>NUCLEOTIDE SEQUENCE</scope>
    <source>
        <strain evidence="1">BazhouSP</strain>
    </source>
</reference>
<dbReference type="AlphaFoldDB" id="A0AAD4N8R2"/>
<organism evidence="1 2">
    <name type="scientific">Ditylenchus destructor</name>
    <dbReference type="NCBI Taxonomy" id="166010"/>
    <lineage>
        <taxon>Eukaryota</taxon>
        <taxon>Metazoa</taxon>
        <taxon>Ecdysozoa</taxon>
        <taxon>Nematoda</taxon>
        <taxon>Chromadorea</taxon>
        <taxon>Rhabditida</taxon>
        <taxon>Tylenchina</taxon>
        <taxon>Tylenchomorpha</taxon>
        <taxon>Sphaerularioidea</taxon>
        <taxon>Anguinidae</taxon>
        <taxon>Anguininae</taxon>
        <taxon>Ditylenchus</taxon>
    </lineage>
</organism>
<protein>
    <submittedName>
        <fullName evidence="1">Uncharacterized protein</fullName>
    </submittedName>
</protein>
<keyword evidence="2" id="KW-1185">Reference proteome</keyword>
<sequence length="93" mass="10402">MPSNTLSILLCDLSEPKRDGCGINGGDAVGKVMVRSELMRLNWIFLLFVDGRRQRSSHSSAPPLSCNQFGEVVFRGGWEVIDRPEVAMEWPTH</sequence>
<accession>A0AAD4N8R2</accession>
<gene>
    <name evidence="1" type="ORF">DdX_05106</name>
</gene>
<evidence type="ECO:0000313" key="2">
    <source>
        <dbReference type="Proteomes" id="UP001201812"/>
    </source>
</evidence>
<dbReference type="Proteomes" id="UP001201812">
    <property type="component" value="Unassembled WGS sequence"/>
</dbReference>
<name>A0AAD4N8R2_9BILA</name>
<dbReference type="EMBL" id="JAKKPZ010000005">
    <property type="protein sequence ID" value="KAI1720857.1"/>
    <property type="molecule type" value="Genomic_DNA"/>
</dbReference>
<evidence type="ECO:0000313" key="1">
    <source>
        <dbReference type="EMBL" id="KAI1720857.1"/>
    </source>
</evidence>
<proteinExistence type="predicted"/>